<evidence type="ECO:0000256" key="6">
    <source>
        <dbReference type="ARBA" id="ARBA00022833"/>
    </source>
</evidence>
<gene>
    <name evidence="13" type="ORF">U0070_009247</name>
</gene>
<feature type="region of interest" description="Disordered" evidence="11">
    <location>
        <begin position="56"/>
        <end position="75"/>
    </location>
</feature>
<dbReference type="PROSITE" id="PS50157">
    <property type="entry name" value="ZINC_FINGER_C2H2_2"/>
    <property type="match status" value="2"/>
</dbReference>
<evidence type="ECO:0000256" key="5">
    <source>
        <dbReference type="ARBA" id="ARBA00022771"/>
    </source>
</evidence>
<evidence type="ECO:0000256" key="1">
    <source>
        <dbReference type="ARBA" id="ARBA00004123"/>
    </source>
</evidence>
<feature type="domain" description="C2H2-type" evidence="12">
    <location>
        <begin position="99"/>
        <end position="126"/>
    </location>
</feature>
<sequence>MVVECLPQTCSRLPAGGRRSALGLRISERRQSWKPLEREQPAACLGKRHTESAQRFDGEADVRLQSKPDRSRRRETGKIFRFNTTLFHHQWRHTGEKPFKCKECGKVFKFSYECIIHEKSHLGEGPMSASGMVHSREKPCVCRECSRAFGKSLSVLPASQAAHAGEALPEGHKAFGCRSQWIHSGEKPYQCPHCGKAFSHKWHPSSIREHTGEKPYECKVCGKAFKRCRSFVQLQKLRPVETRATQDDSQGLPPALAAAAVASAGLCSLCSDSCFQPLAHGAASI</sequence>
<dbReference type="FunFam" id="3.30.160.60:FF:002343">
    <property type="entry name" value="Zinc finger protein 33A"/>
    <property type="match status" value="1"/>
</dbReference>
<comment type="caution">
    <text evidence="13">The sequence shown here is derived from an EMBL/GenBank/DDBJ whole genome shotgun (WGS) entry which is preliminary data.</text>
</comment>
<evidence type="ECO:0000256" key="11">
    <source>
        <dbReference type="SAM" id="MobiDB-lite"/>
    </source>
</evidence>
<dbReference type="InterPro" id="IPR013087">
    <property type="entry name" value="Znf_C2H2_type"/>
</dbReference>
<dbReference type="SUPFAM" id="SSF57667">
    <property type="entry name" value="beta-beta-alpha zinc fingers"/>
    <property type="match status" value="2"/>
</dbReference>
<evidence type="ECO:0000256" key="9">
    <source>
        <dbReference type="ARBA" id="ARBA00023242"/>
    </source>
</evidence>
<evidence type="ECO:0000256" key="4">
    <source>
        <dbReference type="ARBA" id="ARBA00022737"/>
    </source>
</evidence>
<dbReference type="Proteomes" id="UP001488838">
    <property type="component" value="Unassembled WGS sequence"/>
</dbReference>
<evidence type="ECO:0000259" key="12">
    <source>
        <dbReference type="PROSITE" id="PS50157"/>
    </source>
</evidence>
<evidence type="ECO:0000313" key="14">
    <source>
        <dbReference type="Proteomes" id="UP001488838"/>
    </source>
</evidence>
<dbReference type="GO" id="GO:0008270">
    <property type="term" value="F:zinc ion binding"/>
    <property type="evidence" value="ECO:0007669"/>
    <property type="project" value="UniProtKB-KW"/>
</dbReference>
<feature type="domain" description="C2H2-type" evidence="12">
    <location>
        <begin position="189"/>
        <end position="215"/>
    </location>
</feature>
<dbReference type="Pfam" id="PF00096">
    <property type="entry name" value="zf-C2H2"/>
    <property type="match status" value="1"/>
</dbReference>
<keyword evidence="3" id="KW-0479">Metal-binding</keyword>
<dbReference type="FunFam" id="3.30.160.60:FF:000218">
    <property type="entry name" value="Zinc finger protein 10"/>
    <property type="match status" value="1"/>
</dbReference>
<dbReference type="PANTHER" id="PTHR16515:SF51">
    <property type="entry name" value="ZINC FINGER PROTEIN 833-RELATED"/>
    <property type="match status" value="1"/>
</dbReference>
<keyword evidence="7" id="KW-0805">Transcription regulation</keyword>
<reference evidence="13 14" key="1">
    <citation type="journal article" date="2023" name="bioRxiv">
        <title>Conserved and derived expression patterns and positive selection on dental genes reveal complex evolutionary context of ever-growing rodent molars.</title>
        <authorList>
            <person name="Calamari Z.T."/>
            <person name="Song A."/>
            <person name="Cohen E."/>
            <person name="Akter M."/>
            <person name="Roy R.D."/>
            <person name="Hallikas O."/>
            <person name="Christensen M.M."/>
            <person name="Li P."/>
            <person name="Marangoni P."/>
            <person name="Jernvall J."/>
            <person name="Klein O.D."/>
        </authorList>
    </citation>
    <scope>NUCLEOTIDE SEQUENCE [LARGE SCALE GENOMIC DNA]</scope>
    <source>
        <strain evidence="13">V071</strain>
    </source>
</reference>
<comment type="similarity">
    <text evidence="2">Belongs to the krueppel C2H2-type zinc-finger protein family.</text>
</comment>
<dbReference type="GO" id="GO:0005634">
    <property type="term" value="C:nucleus"/>
    <property type="evidence" value="ECO:0007669"/>
    <property type="project" value="UniProtKB-SubCell"/>
</dbReference>
<dbReference type="GO" id="GO:0010468">
    <property type="term" value="P:regulation of gene expression"/>
    <property type="evidence" value="ECO:0007669"/>
    <property type="project" value="TreeGrafter"/>
</dbReference>
<protein>
    <recommendedName>
        <fullName evidence="12">C2H2-type domain-containing protein</fullName>
    </recommendedName>
</protein>
<dbReference type="PROSITE" id="PS00028">
    <property type="entry name" value="ZINC_FINGER_C2H2_1"/>
    <property type="match status" value="1"/>
</dbReference>
<dbReference type="FunFam" id="3.30.160.60:FF:000710">
    <property type="entry name" value="Zinc finger protein 768"/>
    <property type="match status" value="1"/>
</dbReference>
<evidence type="ECO:0000256" key="8">
    <source>
        <dbReference type="ARBA" id="ARBA00023163"/>
    </source>
</evidence>
<keyword evidence="8" id="KW-0804">Transcription</keyword>
<dbReference type="Gene3D" id="3.30.160.60">
    <property type="entry name" value="Classic Zinc Finger"/>
    <property type="match status" value="4"/>
</dbReference>
<dbReference type="EMBL" id="JBBHLL010000100">
    <property type="protein sequence ID" value="KAK7816722.1"/>
    <property type="molecule type" value="Genomic_DNA"/>
</dbReference>
<keyword evidence="4" id="KW-0677">Repeat</keyword>
<evidence type="ECO:0000256" key="7">
    <source>
        <dbReference type="ARBA" id="ARBA00023015"/>
    </source>
</evidence>
<evidence type="ECO:0000256" key="3">
    <source>
        <dbReference type="ARBA" id="ARBA00022723"/>
    </source>
</evidence>
<name>A0AAW0IR01_MYOGA</name>
<keyword evidence="14" id="KW-1185">Reference proteome</keyword>
<evidence type="ECO:0000256" key="10">
    <source>
        <dbReference type="PROSITE-ProRule" id="PRU00042"/>
    </source>
</evidence>
<dbReference type="PANTHER" id="PTHR16515">
    <property type="entry name" value="PR DOMAIN ZINC FINGER PROTEIN"/>
    <property type="match status" value="1"/>
</dbReference>
<dbReference type="InterPro" id="IPR036236">
    <property type="entry name" value="Znf_C2H2_sf"/>
</dbReference>
<accession>A0AAW0IR01</accession>
<dbReference type="AlphaFoldDB" id="A0AAW0IR01"/>
<keyword evidence="6" id="KW-0862">Zinc</keyword>
<comment type="subcellular location">
    <subcellularLocation>
        <location evidence="1">Nucleus</location>
    </subcellularLocation>
</comment>
<evidence type="ECO:0000256" key="2">
    <source>
        <dbReference type="ARBA" id="ARBA00006991"/>
    </source>
</evidence>
<dbReference type="InterPro" id="IPR050331">
    <property type="entry name" value="Zinc_finger"/>
</dbReference>
<keyword evidence="9" id="KW-0539">Nucleus</keyword>
<evidence type="ECO:0000313" key="13">
    <source>
        <dbReference type="EMBL" id="KAK7816722.1"/>
    </source>
</evidence>
<keyword evidence="5 10" id="KW-0863">Zinc-finger</keyword>
<proteinExistence type="inferred from homology"/>
<organism evidence="13 14">
    <name type="scientific">Myodes glareolus</name>
    <name type="common">Bank vole</name>
    <name type="synonym">Clethrionomys glareolus</name>
    <dbReference type="NCBI Taxonomy" id="447135"/>
    <lineage>
        <taxon>Eukaryota</taxon>
        <taxon>Metazoa</taxon>
        <taxon>Chordata</taxon>
        <taxon>Craniata</taxon>
        <taxon>Vertebrata</taxon>
        <taxon>Euteleostomi</taxon>
        <taxon>Mammalia</taxon>
        <taxon>Eutheria</taxon>
        <taxon>Euarchontoglires</taxon>
        <taxon>Glires</taxon>
        <taxon>Rodentia</taxon>
        <taxon>Myomorpha</taxon>
        <taxon>Muroidea</taxon>
        <taxon>Cricetidae</taxon>
        <taxon>Arvicolinae</taxon>
        <taxon>Myodes</taxon>
    </lineage>
</organism>